<accession>A0ABU7ICZ9</accession>
<dbReference type="EMBL" id="JAZDQT010000003">
    <property type="protein sequence ID" value="MEE1947049.1"/>
    <property type="molecule type" value="Genomic_DNA"/>
</dbReference>
<reference evidence="2 3" key="1">
    <citation type="submission" date="2024-01" db="EMBL/GenBank/DDBJ databases">
        <title>Pedobacter sp. nov., isolated from fresh soil.</title>
        <authorList>
            <person name="Le N.T.T."/>
        </authorList>
    </citation>
    <scope>NUCLEOTIDE SEQUENCE [LARGE SCALE GENOMIC DNA]</scope>
    <source>
        <strain evidence="2 3">KR3-3</strain>
    </source>
</reference>
<comment type="caution">
    <text evidence="2">The sequence shown here is derived from an EMBL/GenBank/DDBJ whole genome shotgun (WGS) entry which is preliminary data.</text>
</comment>
<keyword evidence="1" id="KW-0812">Transmembrane</keyword>
<feature type="transmembrane region" description="Helical" evidence="1">
    <location>
        <begin position="139"/>
        <end position="156"/>
    </location>
</feature>
<name>A0ABU7ICZ9_9SPHI</name>
<protein>
    <submittedName>
        <fullName evidence="2">DUF998 domain-containing protein</fullName>
    </submittedName>
</protein>
<feature type="transmembrane region" description="Helical" evidence="1">
    <location>
        <begin position="168"/>
        <end position="186"/>
    </location>
</feature>
<dbReference type="Pfam" id="PF06197">
    <property type="entry name" value="DUF998"/>
    <property type="match status" value="1"/>
</dbReference>
<gene>
    <name evidence="2" type="ORF">VRU48_18130</name>
</gene>
<keyword evidence="3" id="KW-1185">Reference proteome</keyword>
<keyword evidence="1" id="KW-0472">Membrane</keyword>
<keyword evidence="1" id="KW-1133">Transmembrane helix</keyword>
<sequence>MKTKKLLYLGLIMPFVFWVSMAIAGELHGNYNPFVHTVSELGAIGTNSEGFMAIAMLCCAVMSLFFVIGLWRVCNEMEVSIAPVLATPACAIMFAWTSVFHLGHPLHGVIGMVPLLLFIGSLLSVLLWRSQQLQNLRKLSLLSFLVMALVFLRFVPSFQQHFPGLVQRFFHLGWSIWFVCMAFSFIKLLNTKYNYVPVIND</sequence>
<dbReference type="Proteomes" id="UP001336835">
    <property type="component" value="Unassembled WGS sequence"/>
</dbReference>
<feature type="transmembrane region" description="Helical" evidence="1">
    <location>
        <begin position="51"/>
        <end position="74"/>
    </location>
</feature>
<evidence type="ECO:0000313" key="2">
    <source>
        <dbReference type="EMBL" id="MEE1947049.1"/>
    </source>
</evidence>
<proteinExistence type="predicted"/>
<evidence type="ECO:0000256" key="1">
    <source>
        <dbReference type="SAM" id="Phobius"/>
    </source>
</evidence>
<feature type="transmembrane region" description="Helical" evidence="1">
    <location>
        <begin position="106"/>
        <end position="127"/>
    </location>
</feature>
<organism evidence="2 3">
    <name type="scientific">Pedobacter albus</name>
    <dbReference type="NCBI Taxonomy" id="3113905"/>
    <lineage>
        <taxon>Bacteria</taxon>
        <taxon>Pseudomonadati</taxon>
        <taxon>Bacteroidota</taxon>
        <taxon>Sphingobacteriia</taxon>
        <taxon>Sphingobacteriales</taxon>
        <taxon>Sphingobacteriaceae</taxon>
        <taxon>Pedobacter</taxon>
    </lineage>
</organism>
<evidence type="ECO:0000313" key="3">
    <source>
        <dbReference type="Proteomes" id="UP001336835"/>
    </source>
</evidence>
<feature type="transmembrane region" description="Helical" evidence="1">
    <location>
        <begin position="81"/>
        <end position="100"/>
    </location>
</feature>
<dbReference type="InterPro" id="IPR009339">
    <property type="entry name" value="DUF998"/>
</dbReference>
<dbReference type="RefSeq" id="WP_330109335.1">
    <property type="nucleotide sequence ID" value="NZ_JAZDQT010000003.1"/>
</dbReference>